<reference evidence="2 3" key="1">
    <citation type="journal article" date="2009" name="J. Mol. Biol.">
        <title>The genome of Bacillus subtilis bacteriophage SPO1.</title>
        <authorList>
            <person name="Stewart C.R."/>
            <person name="Casjens S.R."/>
            <person name="Cresawn S.G."/>
            <person name="Houtz J.M."/>
            <person name="Smith A.L."/>
            <person name="Ford M.E."/>
            <person name="Peebles C.L."/>
            <person name="Hatfull G.F."/>
            <person name="Hendrix R.W."/>
            <person name="Huang W.M."/>
            <person name="Pedulla M.L."/>
        </authorList>
    </citation>
    <scope>NUCLEOTIDE SEQUENCE [LARGE SCALE GENOMIC DNA]</scope>
</reference>
<gene>
    <name evidence="2" type="primary">34.55</name>
    <name evidence="2" type="ORF">SPO1_187</name>
</gene>
<accession>B6V305</accession>
<evidence type="ECO:0000313" key="3">
    <source>
        <dbReference type="Proteomes" id="UP000001590"/>
    </source>
</evidence>
<sequence length="96" mass="10814">MKRLFFLVPLLALTLSGCGGEEEEKQEKKLPERLVEVSHDEVSEESDSIYTIQDKETGCQYLLIKRYSGGTAVSPILKPDGKPYCVEVKHEKTRGN</sequence>
<keyword evidence="3" id="KW-1185">Reference proteome</keyword>
<proteinExistence type="predicted"/>
<dbReference type="GeneID" id="7009176"/>
<dbReference type="KEGG" id="vg:7009176"/>
<organismHost>
    <name type="scientific">Bacillus subtilis</name>
    <dbReference type="NCBI Taxonomy" id="1423"/>
</organismHost>
<dbReference type="EMBL" id="FJ230960">
    <property type="protein sequence ID" value="ACI91087.1"/>
    <property type="molecule type" value="Genomic_DNA"/>
</dbReference>
<protein>
    <submittedName>
        <fullName evidence="2">Gp34.55</fullName>
    </submittedName>
</protein>
<evidence type="ECO:0000313" key="2">
    <source>
        <dbReference type="EMBL" id="ACI91087.1"/>
    </source>
</evidence>
<evidence type="ECO:0000259" key="1">
    <source>
        <dbReference type="Pfam" id="PF20037"/>
    </source>
</evidence>
<dbReference type="Proteomes" id="UP000001590">
    <property type="component" value="Segment"/>
</dbReference>
<organism evidence="2 3">
    <name type="scientific">Bacillus phage SP01</name>
    <name type="common">Bacteriophage SP01</name>
    <dbReference type="NCBI Taxonomy" id="2884427"/>
    <lineage>
        <taxon>Viruses</taxon>
        <taxon>Duplodnaviria</taxon>
        <taxon>Heunggongvirae</taxon>
        <taxon>Uroviricota</taxon>
        <taxon>Caudoviricetes</taxon>
        <taxon>Herelleviridae</taxon>
        <taxon>Spounavirinae</taxon>
        <taxon>Okubovirus</taxon>
        <taxon>Okubovirus SPO1</taxon>
    </lineage>
</organism>
<dbReference type="InterPro" id="IPR045515">
    <property type="entry name" value="DUF6440"/>
</dbReference>
<dbReference type="RefSeq" id="YP_002300458.1">
    <property type="nucleotide sequence ID" value="NC_011421.1"/>
</dbReference>
<name>B6V305_BPSP1</name>
<feature type="domain" description="DUF6440" evidence="1">
    <location>
        <begin position="34"/>
        <end position="85"/>
    </location>
</feature>
<dbReference type="Pfam" id="PF20037">
    <property type="entry name" value="DUF6440"/>
    <property type="match status" value="1"/>
</dbReference>
<dbReference type="PROSITE" id="PS51257">
    <property type="entry name" value="PROKAR_LIPOPROTEIN"/>
    <property type="match status" value="1"/>
</dbReference>